<comment type="caution">
    <text evidence="2">The sequence shown here is derived from an EMBL/GenBank/DDBJ whole genome shotgun (WGS) entry which is preliminary data.</text>
</comment>
<protein>
    <submittedName>
        <fullName evidence="2">Uncharacterized protein</fullName>
    </submittedName>
</protein>
<organism evidence="2 3">
    <name type="scientific">Microcystis aeruginosa TAIHU98</name>
    <dbReference type="NCBI Taxonomy" id="1134457"/>
    <lineage>
        <taxon>Bacteria</taxon>
        <taxon>Bacillati</taxon>
        <taxon>Cyanobacteriota</taxon>
        <taxon>Cyanophyceae</taxon>
        <taxon>Oscillatoriophycideae</taxon>
        <taxon>Chroococcales</taxon>
        <taxon>Microcystaceae</taxon>
        <taxon>Microcystis</taxon>
    </lineage>
</organism>
<name>L7E844_MICAE</name>
<accession>L7E844</accession>
<evidence type="ECO:0000256" key="1">
    <source>
        <dbReference type="SAM" id="MobiDB-lite"/>
    </source>
</evidence>
<evidence type="ECO:0000313" key="3">
    <source>
        <dbReference type="Proteomes" id="UP000010932"/>
    </source>
</evidence>
<feature type="region of interest" description="Disordered" evidence="1">
    <location>
        <begin position="1"/>
        <end position="37"/>
    </location>
</feature>
<evidence type="ECO:0000313" key="2">
    <source>
        <dbReference type="EMBL" id="ELP55620.1"/>
    </source>
</evidence>
<reference evidence="2 3" key="1">
    <citation type="journal article" date="2013" name="Genome Announc.">
        <title>Whole-Genome Sequence of Microcystis aeruginosa TAIHU98, a Nontoxic Bloom-Forming Strain Isolated from Taihu Lake, China.</title>
        <authorList>
            <person name="Yang C."/>
            <person name="Zhang W."/>
            <person name="Ren M."/>
            <person name="Song L."/>
            <person name="Li T."/>
            <person name="Zhao J."/>
        </authorList>
    </citation>
    <scope>NUCLEOTIDE SEQUENCE [LARGE SCALE GENOMIC DNA]</scope>
    <source>
        <strain evidence="2 3">TAIHU98</strain>
    </source>
</reference>
<gene>
    <name evidence="2" type="ORF">O53_217</name>
</gene>
<dbReference type="EMBL" id="ANKQ01000001">
    <property type="protein sequence ID" value="ELP55620.1"/>
    <property type="molecule type" value="Genomic_DNA"/>
</dbReference>
<proteinExistence type="predicted"/>
<dbReference type="Proteomes" id="UP000010932">
    <property type="component" value="Unassembled WGS sequence"/>
</dbReference>
<sequence>MDFRFDPPLPPLDKGGCRSPLNPPLNKGGADPPLIPP</sequence>
<dbReference type="AlphaFoldDB" id="L7E844"/>